<proteinExistence type="predicted"/>
<protein>
    <submittedName>
        <fullName evidence="1">Uncharacterized protein</fullName>
    </submittedName>
</protein>
<evidence type="ECO:0000313" key="1">
    <source>
        <dbReference type="EMBL" id="MDI2091286.1"/>
    </source>
</evidence>
<sequence>MFLVARLTSQEAVAGTASDAKDNHLLSGDVLNSASGLGIGGEILVNNDHTTTGLVIGGNITMNAGSMTGKINNDADVVRYIKDQFDAGKMQVNFDKQSKLIQKLTKIGIY</sequence>
<accession>A0ABT6Q3Z4</accession>
<reference evidence="1" key="1">
    <citation type="submission" date="2023-05" db="EMBL/GenBank/DDBJ databases">
        <title>Whole genome sequence of Commensalibacter sp.</title>
        <authorList>
            <person name="Charoenyingcharoen P."/>
            <person name="Yukphan P."/>
        </authorList>
    </citation>
    <scope>NUCLEOTIDE SEQUENCE</scope>
    <source>
        <strain evidence="1">TBRC 16381</strain>
    </source>
</reference>
<dbReference type="Proteomes" id="UP001431634">
    <property type="component" value="Unassembled WGS sequence"/>
</dbReference>
<gene>
    <name evidence="1" type="ORF">QJV27_07870</name>
</gene>
<dbReference type="RefSeq" id="WP_281448382.1">
    <property type="nucleotide sequence ID" value="NZ_JASBAO010000001.1"/>
</dbReference>
<name>A0ABT6Q3Z4_9PROT</name>
<organism evidence="1 2">
    <name type="scientific">Commensalibacter oyaizuii</name>
    <dbReference type="NCBI Taxonomy" id="3043873"/>
    <lineage>
        <taxon>Bacteria</taxon>
        <taxon>Pseudomonadati</taxon>
        <taxon>Pseudomonadota</taxon>
        <taxon>Alphaproteobacteria</taxon>
        <taxon>Acetobacterales</taxon>
        <taxon>Acetobacteraceae</taxon>
    </lineage>
</organism>
<keyword evidence="2" id="KW-1185">Reference proteome</keyword>
<evidence type="ECO:0000313" key="2">
    <source>
        <dbReference type="Proteomes" id="UP001431634"/>
    </source>
</evidence>
<dbReference type="EMBL" id="JASBAO010000001">
    <property type="protein sequence ID" value="MDI2091286.1"/>
    <property type="molecule type" value="Genomic_DNA"/>
</dbReference>
<comment type="caution">
    <text evidence="1">The sequence shown here is derived from an EMBL/GenBank/DDBJ whole genome shotgun (WGS) entry which is preliminary data.</text>
</comment>